<dbReference type="EMBL" id="LR699556">
    <property type="protein sequence ID" value="VVD31190.1"/>
    <property type="molecule type" value="Genomic_DNA"/>
</dbReference>
<dbReference type="Proteomes" id="UP000325811">
    <property type="component" value="Plasmid pII"/>
</dbReference>
<proteinExistence type="predicted"/>
<protein>
    <submittedName>
        <fullName evidence="2">Uncharacterized protein</fullName>
    </submittedName>
</protein>
<accession>A0A5Q4ZR27</accession>
<dbReference type="KEGG" id="pdio:PDMSB3_0066.3"/>
<reference evidence="2 3" key="1">
    <citation type="submission" date="2019-08" db="EMBL/GenBank/DDBJ databases">
        <authorList>
            <person name="Herpell B J."/>
        </authorList>
    </citation>
    <scope>NUCLEOTIDE SEQUENCE [LARGE SCALE GENOMIC DNA]</scope>
    <source>
        <strain evidence="3">Msb3</strain>
        <plasmid evidence="2 3">pII</plasmid>
    </source>
</reference>
<keyword evidence="2" id="KW-0614">Plasmid</keyword>
<keyword evidence="3" id="KW-1185">Reference proteome</keyword>
<name>A0A5Q4ZR27_9BURK</name>
<organism evidence="2 3">
    <name type="scientific">Paraburkholderia dioscoreae</name>
    <dbReference type="NCBI Taxonomy" id="2604047"/>
    <lineage>
        <taxon>Bacteria</taxon>
        <taxon>Pseudomonadati</taxon>
        <taxon>Pseudomonadota</taxon>
        <taxon>Betaproteobacteria</taxon>
        <taxon>Burkholderiales</taxon>
        <taxon>Burkholderiaceae</taxon>
        <taxon>Paraburkholderia</taxon>
    </lineage>
</organism>
<feature type="region of interest" description="Disordered" evidence="1">
    <location>
        <begin position="1"/>
        <end position="23"/>
    </location>
</feature>
<dbReference type="AlphaFoldDB" id="A0A5Q4ZR27"/>
<gene>
    <name evidence="2" type="ORF">PDMSB3_0066</name>
</gene>
<sequence length="65" mass="7134">MRRPAVNRSGLTAEARKSLRLTSQSPARGYVVQKFKTHSAMLPQLRTLEPAAVDTLRASTKRVAG</sequence>
<geneLocation type="plasmid" evidence="2 3">
    <name>pII</name>
</geneLocation>
<evidence type="ECO:0000313" key="3">
    <source>
        <dbReference type="Proteomes" id="UP000325811"/>
    </source>
</evidence>
<evidence type="ECO:0000256" key="1">
    <source>
        <dbReference type="SAM" id="MobiDB-lite"/>
    </source>
</evidence>
<evidence type="ECO:0000313" key="2">
    <source>
        <dbReference type="EMBL" id="VVD31190.1"/>
    </source>
</evidence>